<reference evidence="2 3" key="1">
    <citation type="submission" date="2016-10" db="EMBL/GenBank/DDBJ databases">
        <authorList>
            <person name="de Groot N.N."/>
        </authorList>
    </citation>
    <scope>NUCLEOTIDE SEQUENCE [LARGE SCALE GENOMIC DNA]</scope>
    <source>
        <strain evidence="2 3">CGMCC 1.5070</strain>
    </source>
</reference>
<feature type="domain" description="Smr" evidence="1">
    <location>
        <begin position="15"/>
        <end position="75"/>
    </location>
</feature>
<evidence type="ECO:0000259" key="1">
    <source>
        <dbReference type="Pfam" id="PF01713"/>
    </source>
</evidence>
<evidence type="ECO:0000313" key="2">
    <source>
        <dbReference type="EMBL" id="SEN06669.1"/>
    </source>
</evidence>
<dbReference type="OrthoDB" id="5432142at2"/>
<dbReference type="Gene3D" id="3.30.1370.110">
    <property type="match status" value="1"/>
</dbReference>
<dbReference type="InterPro" id="IPR036063">
    <property type="entry name" value="Smr_dom_sf"/>
</dbReference>
<dbReference type="Proteomes" id="UP000199158">
    <property type="component" value="Unassembled WGS sequence"/>
</dbReference>
<dbReference type="AlphaFoldDB" id="A0A1H8DHA5"/>
<accession>A0A1H8DHA5</accession>
<dbReference type="STRING" id="474960.SAMN05216180_2611"/>
<organism evidence="2 3">
    <name type="scientific">Hydrogenoanaerobacterium saccharovorans</name>
    <dbReference type="NCBI Taxonomy" id="474960"/>
    <lineage>
        <taxon>Bacteria</taxon>
        <taxon>Bacillati</taxon>
        <taxon>Bacillota</taxon>
        <taxon>Clostridia</taxon>
        <taxon>Eubacteriales</taxon>
        <taxon>Oscillospiraceae</taxon>
        <taxon>Hydrogenoanaerobacterium</taxon>
    </lineage>
</organism>
<protein>
    <submittedName>
        <fullName evidence="2">Smr domain-containing protein</fullName>
    </submittedName>
</protein>
<dbReference type="RefSeq" id="WP_092755886.1">
    <property type="nucleotide sequence ID" value="NZ_FOCG01000003.1"/>
</dbReference>
<keyword evidence="3" id="KW-1185">Reference proteome</keyword>
<evidence type="ECO:0000313" key="3">
    <source>
        <dbReference type="Proteomes" id="UP000199158"/>
    </source>
</evidence>
<proteinExistence type="predicted"/>
<dbReference type="InterPro" id="IPR002625">
    <property type="entry name" value="Smr_dom"/>
</dbReference>
<gene>
    <name evidence="2" type="ORF">SAMN05216180_2611</name>
</gene>
<dbReference type="EMBL" id="FOCG01000003">
    <property type="protein sequence ID" value="SEN06669.1"/>
    <property type="molecule type" value="Genomic_DNA"/>
</dbReference>
<name>A0A1H8DHA5_9FIRM</name>
<dbReference type="Pfam" id="PF01713">
    <property type="entry name" value="Smr"/>
    <property type="match status" value="1"/>
</dbReference>
<sequence length="114" mass="12277">MAGCQVINVESGMPTVEVARTRLNQGLRSAKASGCNVAKIIHGYGSSGKGGAIKADVQRTLQQKRASGQVKAYVKGEDFSPFDSSARLIVERCPQMARDIDYNRQNHGVTIVLL</sequence>